<protein>
    <submittedName>
        <fullName evidence="2">Glutamate--cysteine ligase</fullName>
    </submittedName>
</protein>
<comment type="caution">
    <text evidence="2">The sequence shown here is derived from an EMBL/GenBank/DDBJ whole genome shotgun (WGS) entry which is preliminary data.</text>
</comment>
<dbReference type="InterPro" id="IPR014746">
    <property type="entry name" value="Gln_synth/guanido_kin_cat_dom"/>
</dbReference>
<dbReference type="PANTHER" id="PTHR36510">
    <property type="entry name" value="GLUTAMATE--CYSTEINE LIGASE 2-RELATED"/>
    <property type="match status" value="1"/>
</dbReference>
<dbReference type="InterPro" id="IPR006336">
    <property type="entry name" value="GCS2"/>
</dbReference>
<gene>
    <name evidence="2" type="ORF">IQ63_13825</name>
</gene>
<evidence type="ECO:0000313" key="2">
    <source>
        <dbReference type="EMBL" id="KND36088.1"/>
    </source>
</evidence>
<dbReference type="OrthoDB" id="240589at2"/>
<dbReference type="GO" id="GO:0016879">
    <property type="term" value="F:ligase activity, forming carbon-nitrogen bonds"/>
    <property type="evidence" value="ECO:0007669"/>
    <property type="project" value="TreeGrafter"/>
</dbReference>
<dbReference type="PANTHER" id="PTHR36510:SF3">
    <property type="entry name" value="CONSERVED PROTEIN"/>
    <property type="match status" value="1"/>
</dbReference>
<dbReference type="PIRSF" id="PIRSF012666">
    <property type="entry name" value="UCP012666"/>
    <property type="match status" value="1"/>
</dbReference>
<accession>A0A0L0KE46</accession>
<dbReference type="RefSeq" id="WP_050370933.1">
    <property type="nucleotide sequence ID" value="NZ_KQ257815.1"/>
</dbReference>
<dbReference type="PATRIC" id="fig|42234.21.peg.2849"/>
<dbReference type="Gene3D" id="3.30.590.20">
    <property type="match status" value="1"/>
</dbReference>
<keyword evidence="2" id="KW-0436">Ligase</keyword>
<dbReference type="SUPFAM" id="SSF55931">
    <property type="entry name" value="Glutamine synthetase/guanido kinase"/>
    <property type="match status" value="1"/>
</dbReference>
<reference evidence="3" key="1">
    <citation type="submission" date="2014-07" db="EMBL/GenBank/DDBJ databases">
        <title>Genome sequencing of plant-pathogenic Streptomyces species.</title>
        <authorList>
            <person name="Harrison J."/>
            <person name="Sapp M."/>
            <person name="Thwaites R."/>
            <person name="Studholme D.J."/>
        </authorList>
    </citation>
    <scope>NUCLEOTIDE SEQUENCE [LARGE SCALE GENOMIC DNA]</scope>
    <source>
        <strain evidence="3">NCPPB 4445</strain>
    </source>
</reference>
<dbReference type="Proteomes" id="UP000037151">
    <property type="component" value="Unassembled WGS sequence"/>
</dbReference>
<dbReference type="AlphaFoldDB" id="A0A0L0KE46"/>
<dbReference type="Pfam" id="PF04107">
    <property type="entry name" value="GCS2"/>
    <property type="match status" value="1"/>
</dbReference>
<sequence>MGEKVVAGAFDLSDRQHYRDKLRQCLAGLERLLAEQRFDRPKNLMGLEIELNLAGADGAPRMLNGQVLERIASRDFQTELARFNLEVNIAPHRLGGRVFDQLAEELRTSLAYAHRKAREVDAGIVMIGILPTLAAEDLVSANLSEVDRYALLNDQIVAARGEDFTLDIDGVERLSCTAKSITPEAACTSVQLHLQVTPGRFADVWNAAQAVAAVQVAVGANSPFLFGRELWRESRPPLFLQSTDTRPPELQAQGVRPRTWFGERWVSSAYELFEENLRFFPPLLPICDEEDPLGVIDAGGTPKLAELVLHNGTVYRWNRPVYGVADGVPHLRVENRVLPAGPTITDVLANAAFYYGVVRALAEESRPVWARLPFEAAASNFDAACRYGIEARVLWPRRGRLGGVGEVDVVSLVRDELLPLAAAGLDAWGVEAVDRDFYLGVIEERCRLRVNGATWQVATFHGALEAGVSRGEALAATTRRYGELMRAGEPVHLWPVGVGEVAALG</sequence>
<name>A0A0L0KE46_9ACTN</name>
<proteinExistence type="predicted"/>
<dbReference type="EMBL" id="JPPY01000084">
    <property type="protein sequence ID" value="KND36088.1"/>
    <property type="molecule type" value="Genomic_DNA"/>
</dbReference>
<dbReference type="InterPro" id="IPR050141">
    <property type="entry name" value="GCL_type2/YbdK_subfam"/>
</dbReference>
<comment type="catalytic activity">
    <reaction evidence="1">
        <text>L-cysteine + L-glutamate + ATP = gamma-L-glutamyl-L-cysteine + ADP + phosphate + H(+)</text>
        <dbReference type="Rhea" id="RHEA:13285"/>
        <dbReference type="ChEBI" id="CHEBI:15378"/>
        <dbReference type="ChEBI" id="CHEBI:29985"/>
        <dbReference type="ChEBI" id="CHEBI:30616"/>
        <dbReference type="ChEBI" id="CHEBI:35235"/>
        <dbReference type="ChEBI" id="CHEBI:43474"/>
        <dbReference type="ChEBI" id="CHEBI:58173"/>
        <dbReference type="ChEBI" id="CHEBI:456216"/>
        <dbReference type="EC" id="6.3.2.2"/>
    </reaction>
</comment>
<organism evidence="2 3">
    <name type="scientific">Streptomyces acidiscabies</name>
    <dbReference type="NCBI Taxonomy" id="42234"/>
    <lineage>
        <taxon>Bacteria</taxon>
        <taxon>Bacillati</taxon>
        <taxon>Actinomycetota</taxon>
        <taxon>Actinomycetes</taxon>
        <taxon>Kitasatosporales</taxon>
        <taxon>Streptomycetaceae</taxon>
        <taxon>Streptomyces</taxon>
    </lineage>
</organism>
<dbReference type="InterPro" id="IPR016602">
    <property type="entry name" value="UCP012666"/>
</dbReference>
<evidence type="ECO:0000256" key="1">
    <source>
        <dbReference type="ARBA" id="ARBA00048819"/>
    </source>
</evidence>
<evidence type="ECO:0000313" key="3">
    <source>
        <dbReference type="Proteomes" id="UP000037151"/>
    </source>
</evidence>